<feature type="compositionally biased region" description="Low complexity" evidence="1">
    <location>
        <begin position="586"/>
        <end position="603"/>
    </location>
</feature>
<dbReference type="PANTHER" id="PTHR33116">
    <property type="entry name" value="REVERSE TRANSCRIPTASE ZINC-BINDING DOMAIN-CONTAINING PROTEIN-RELATED-RELATED"/>
    <property type="match status" value="1"/>
</dbReference>
<feature type="region of interest" description="Disordered" evidence="1">
    <location>
        <begin position="512"/>
        <end position="535"/>
    </location>
</feature>
<evidence type="ECO:0000313" key="4">
    <source>
        <dbReference type="Proteomes" id="UP001151760"/>
    </source>
</evidence>
<proteinExistence type="predicted"/>
<accession>A0ABQ5BQ23</accession>
<evidence type="ECO:0000313" key="3">
    <source>
        <dbReference type="EMBL" id="GJT16920.1"/>
    </source>
</evidence>
<keyword evidence="3" id="KW-0808">Transferase</keyword>
<name>A0ABQ5BQ23_9ASTR</name>
<dbReference type="Proteomes" id="UP001151760">
    <property type="component" value="Unassembled WGS sequence"/>
</dbReference>
<evidence type="ECO:0000259" key="2">
    <source>
        <dbReference type="Pfam" id="PF00078"/>
    </source>
</evidence>
<dbReference type="CDD" id="cd01650">
    <property type="entry name" value="RT_nLTR_like"/>
    <property type="match status" value="1"/>
</dbReference>
<dbReference type="InterPro" id="IPR000477">
    <property type="entry name" value="RT_dom"/>
</dbReference>
<organism evidence="3 4">
    <name type="scientific">Tanacetum coccineum</name>
    <dbReference type="NCBI Taxonomy" id="301880"/>
    <lineage>
        <taxon>Eukaryota</taxon>
        <taxon>Viridiplantae</taxon>
        <taxon>Streptophyta</taxon>
        <taxon>Embryophyta</taxon>
        <taxon>Tracheophyta</taxon>
        <taxon>Spermatophyta</taxon>
        <taxon>Magnoliopsida</taxon>
        <taxon>eudicotyledons</taxon>
        <taxon>Gunneridae</taxon>
        <taxon>Pentapetalae</taxon>
        <taxon>asterids</taxon>
        <taxon>campanulids</taxon>
        <taxon>Asterales</taxon>
        <taxon>Asteraceae</taxon>
        <taxon>Asteroideae</taxon>
        <taxon>Anthemideae</taxon>
        <taxon>Anthemidinae</taxon>
        <taxon>Tanacetum</taxon>
    </lineage>
</organism>
<dbReference type="SUPFAM" id="SSF56219">
    <property type="entry name" value="DNase I-like"/>
    <property type="match status" value="1"/>
</dbReference>
<reference evidence="3" key="2">
    <citation type="submission" date="2022-01" db="EMBL/GenBank/DDBJ databases">
        <authorList>
            <person name="Yamashiro T."/>
            <person name="Shiraishi A."/>
            <person name="Satake H."/>
            <person name="Nakayama K."/>
        </authorList>
    </citation>
    <scope>NUCLEOTIDE SEQUENCE</scope>
</reference>
<feature type="compositionally biased region" description="Basic residues" evidence="1">
    <location>
        <begin position="39"/>
        <end position="53"/>
    </location>
</feature>
<keyword evidence="4" id="KW-1185">Reference proteome</keyword>
<dbReference type="EMBL" id="BQNB010013514">
    <property type="protein sequence ID" value="GJT16920.1"/>
    <property type="molecule type" value="Genomic_DNA"/>
</dbReference>
<feature type="domain" description="Reverse transcriptase" evidence="2">
    <location>
        <begin position="1031"/>
        <end position="1142"/>
    </location>
</feature>
<dbReference type="Gene3D" id="3.60.10.10">
    <property type="entry name" value="Endonuclease/exonuclease/phosphatase"/>
    <property type="match status" value="1"/>
</dbReference>
<feature type="region of interest" description="Disordered" evidence="1">
    <location>
        <begin position="582"/>
        <end position="603"/>
    </location>
</feature>
<reference evidence="3" key="1">
    <citation type="journal article" date="2022" name="Int. J. Mol. Sci.">
        <title>Draft Genome of Tanacetum Coccineum: Genomic Comparison of Closely Related Tanacetum-Family Plants.</title>
        <authorList>
            <person name="Yamashiro T."/>
            <person name="Shiraishi A."/>
            <person name="Nakayama K."/>
            <person name="Satake H."/>
        </authorList>
    </citation>
    <scope>NUCLEOTIDE SEQUENCE</scope>
</reference>
<dbReference type="PANTHER" id="PTHR33116:SF84">
    <property type="entry name" value="RNA-DIRECTED DNA POLYMERASE"/>
    <property type="match status" value="1"/>
</dbReference>
<dbReference type="GO" id="GO:0003964">
    <property type="term" value="F:RNA-directed DNA polymerase activity"/>
    <property type="evidence" value="ECO:0007669"/>
    <property type="project" value="UniProtKB-KW"/>
</dbReference>
<dbReference type="SUPFAM" id="SSF56672">
    <property type="entry name" value="DNA/RNA polymerases"/>
    <property type="match status" value="1"/>
</dbReference>
<feature type="compositionally biased region" description="Low complexity" evidence="1">
    <location>
        <begin position="57"/>
        <end position="68"/>
    </location>
</feature>
<evidence type="ECO:0000256" key="1">
    <source>
        <dbReference type="SAM" id="MobiDB-lite"/>
    </source>
</evidence>
<sequence length="1301" mass="146163">MPTELNKPPDPLVEEFCTLTKMTSLGNIKVVSPSVFRANNRRGRPYKSLKGVKPKSSTHSSSSTGAGSMLKQLRSSKMAGKARDRIRSFPIDNRGGKRSCKSPVNDKVDKVLSDLKFGSINCHFKFDIGSFCEKPSSVSSMSDNNGDCHVNDGSFINYHLDKCPFENQNGPLAKSSGLEISFEHTNVGDVDNVSCEQANPLDGITKTKAGINEGMAGLPIRSEHTSMEDVVNTGNVPSSGLDVCNLEGFMRLILSLRSRWGLRRIYGVMVRVMGSKELALKMKYSPNSMSKQENGNRRLEFSVEELYKGGQACALQLYGHFVGTSIDYRVVRSNLMRMWRMVQNVPLVLNIWEPGIWLDKSEPSCIPIWVSVFNIPMDLCNGNEIGKIMSGIGNPLVMDKMTKERCLKKAGKLDYARVLVKVEAIEELPSVLEISYPALGSRPAKVGKLEVKYQWKSLLCTHCKTFGYNTLACKVRPRSEEEIAAKKDGLNHNTGNIPMKDSKIPNVDEDGFTTVGRKNRPPAHVTKPVPGGGVQNKNFFNSANQNFNKKKFVVKQAPNTSGNGRGINQNKRNVDSVFKSQVNVRGNNDGPKNGSSSNKSSLSVVKEAIPIRNSFELLDEDYMVQGDDEGGINVQGDDEDCMMDYFYNNCHKFHLDLSCEDDEVEYETEGIAKVMKPEFESCAAMSYGDIDFSLCGLLETKVKKSKSIRGLPKDELWIVLGDFNATLHPSEKSIGGSMITNAMSDFRDCVADVEIKDIAMTRLRFTWNKQPGKANGLLKKLDRVMSNGSFLSSFPNAYAQFLPFMTSDHSPAIFVILEVDKTKPKPFKFHNFLTRKEGFLPLVTDIWKNDIKGFSMAALIDEESFLRQKSKSIWLKEGDRNSKYFQNVIRGRLNRGRISIVEDMKGRQFVGSEVCNQFVTHFYNVLGKSAGVKHFTDHESLFTNVLSQSKANYMVCDVSHVEIKKALFDIDSNKAPGPDGFSSEFFKAYWNVVGTDLCNAVKEFFKSGKLLKETNATIIALVHKCHTPRMLSDYRPIACCNVIYKIISKVIVNRIKSCLGDLVDQNQSAFIPNRQISDNILLSQELMRGYHTKRGPAKYVFRVDIHKAYDSVEWSFLKTCLKHFGFHDVMIRWIMECSSSFKFHWQCKKLNIINLCFADDLMLFCHGYSGSVAVLKKVLDDFGRCSGLLPSLTKSFVFFGNVSENAKARILNVMPMNVGMLRVRYLGVPLISKRLFSNYCLPLIDKVRQRILDWKNKALSFAGRLQLIQSVVSSMQVYWASMFILPVSIANDIERLMRDFL</sequence>
<protein>
    <submittedName>
        <fullName evidence="3">RNA-directed DNA polymerase, eukaryota, reverse transcriptase zinc-binding domain protein</fullName>
    </submittedName>
</protein>
<keyword evidence="3" id="KW-0548">Nucleotidyltransferase</keyword>
<keyword evidence="3" id="KW-0695">RNA-directed DNA polymerase</keyword>
<gene>
    <name evidence="3" type="ORF">Tco_0875626</name>
</gene>
<dbReference type="InterPro" id="IPR036691">
    <property type="entry name" value="Endo/exonu/phosph_ase_sf"/>
</dbReference>
<dbReference type="Pfam" id="PF00078">
    <property type="entry name" value="RVT_1"/>
    <property type="match status" value="1"/>
</dbReference>
<dbReference type="InterPro" id="IPR043502">
    <property type="entry name" value="DNA/RNA_pol_sf"/>
</dbReference>
<feature type="region of interest" description="Disordered" evidence="1">
    <location>
        <begin position="39"/>
        <end position="103"/>
    </location>
</feature>
<comment type="caution">
    <text evidence="3">The sequence shown here is derived from an EMBL/GenBank/DDBJ whole genome shotgun (WGS) entry which is preliminary data.</text>
</comment>